<evidence type="ECO:0000313" key="2">
    <source>
        <dbReference type="Proteomes" id="UP001249851"/>
    </source>
</evidence>
<dbReference type="Proteomes" id="UP001249851">
    <property type="component" value="Unassembled WGS sequence"/>
</dbReference>
<dbReference type="InterPro" id="IPR027417">
    <property type="entry name" value="P-loop_NTPase"/>
</dbReference>
<accession>A0AAD9PSL2</accession>
<protein>
    <submittedName>
        <fullName evidence="1">Uncharacterized protein</fullName>
    </submittedName>
</protein>
<keyword evidence="2" id="KW-1185">Reference proteome</keyword>
<gene>
    <name evidence="1" type="ORF">P5673_031491</name>
</gene>
<dbReference type="Gene3D" id="3.40.50.300">
    <property type="entry name" value="P-loop containing nucleotide triphosphate hydrolases"/>
    <property type="match status" value="1"/>
</dbReference>
<reference evidence="1" key="1">
    <citation type="journal article" date="2023" name="G3 (Bethesda)">
        <title>Whole genome assembly and annotation of the endangered Caribbean coral Acropora cervicornis.</title>
        <authorList>
            <person name="Selwyn J.D."/>
            <person name="Vollmer S.V."/>
        </authorList>
    </citation>
    <scope>NUCLEOTIDE SEQUENCE</scope>
    <source>
        <strain evidence="1">K2</strain>
    </source>
</reference>
<comment type="caution">
    <text evidence="1">The sequence shown here is derived from an EMBL/GenBank/DDBJ whole genome shotgun (WGS) entry which is preliminary data.</text>
</comment>
<evidence type="ECO:0000313" key="1">
    <source>
        <dbReference type="EMBL" id="KAK2548333.1"/>
    </source>
</evidence>
<proteinExistence type="predicted"/>
<sequence length="155" mass="17980">MESEYYLYSVLWDFAGESVYYETHQLFLTSRAVYLLAHDLSWDPEKLAQPVEKQGVFEKIKEKSCTKTNLDYLGYWMTSVSSQSSRIEDHDLYSAPTYTVLPKTLPPVFLVCMHSDKPFGRKDPFELAINLYGSLETKPYSSQLYDDVFVVDNTK</sequence>
<organism evidence="1 2">
    <name type="scientific">Acropora cervicornis</name>
    <name type="common">Staghorn coral</name>
    <dbReference type="NCBI Taxonomy" id="6130"/>
    <lineage>
        <taxon>Eukaryota</taxon>
        <taxon>Metazoa</taxon>
        <taxon>Cnidaria</taxon>
        <taxon>Anthozoa</taxon>
        <taxon>Hexacorallia</taxon>
        <taxon>Scleractinia</taxon>
        <taxon>Astrocoeniina</taxon>
        <taxon>Acroporidae</taxon>
        <taxon>Acropora</taxon>
    </lineage>
</organism>
<name>A0AAD9PSL2_ACRCE</name>
<reference evidence="1" key="2">
    <citation type="journal article" date="2023" name="Science">
        <title>Genomic signatures of disease resistance in endangered staghorn corals.</title>
        <authorList>
            <person name="Vollmer S.V."/>
            <person name="Selwyn J.D."/>
            <person name="Despard B.A."/>
            <person name="Roesel C.L."/>
        </authorList>
    </citation>
    <scope>NUCLEOTIDE SEQUENCE</scope>
    <source>
        <strain evidence="1">K2</strain>
    </source>
</reference>
<dbReference type="EMBL" id="JARQWQ010000149">
    <property type="protein sequence ID" value="KAK2548333.1"/>
    <property type="molecule type" value="Genomic_DNA"/>
</dbReference>
<dbReference type="AlphaFoldDB" id="A0AAD9PSL2"/>